<dbReference type="Proteomes" id="UP001438707">
    <property type="component" value="Unassembled WGS sequence"/>
</dbReference>
<dbReference type="Gene3D" id="3.90.660.10">
    <property type="match status" value="1"/>
</dbReference>
<name>A0AAW1QHD5_9CHLO</name>
<evidence type="ECO:0000313" key="5">
    <source>
        <dbReference type="Proteomes" id="UP001438707"/>
    </source>
</evidence>
<organism evidence="4 5">
    <name type="scientific">Apatococcus lobatus</name>
    <dbReference type="NCBI Taxonomy" id="904363"/>
    <lineage>
        <taxon>Eukaryota</taxon>
        <taxon>Viridiplantae</taxon>
        <taxon>Chlorophyta</taxon>
        <taxon>core chlorophytes</taxon>
        <taxon>Trebouxiophyceae</taxon>
        <taxon>Chlorellales</taxon>
        <taxon>Chlorellaceae</taxon>
        <taxon>Apatococcus</taxon>
    </lineage>
</organism>
<dbReference type="Pfam" id="PF01593">
    <property type="entry name" value="Amino_oxidase"/>
    <property type="match status" value="2"/>
</dbReference>
<dbReference type="InterPro" id="IPR050281">
    <property type="entry name" value="Flavin_monoamine_oxidase"/>
</dbReference>
<dbReference type="GO" id="GO:0016491">
    <property type="term" value="F:oxidoreductase activity"/>
    <property type="evidence" value="ECO:0007669"/>
    <property type="project" value="InterPro"/>
</dbReference>
<comment type="similarity">
    <text evidence="1">Belongs to the flavin monoamine oxidase family.</text>
</comment>
<dbReference type="SUPFAM" id="SSF51905">
    <property type="entry name" value="FAD/NAD(P)-binding domain"/>
    <property type="match status" value="1"/>
</dbReference>
<feature type="compositionally biased region" description="Pro residues" evidence="2">
    <location>
        <begin position="311"/>
        <end position="322"/>
    </location>
</feature>
<proteinExistence type="inferred from homology"/>
<evidence type="ECO:0000256" key="2">
    <source>
        <dbReference type="SAM" id="MobiDB-lite"/>
    </source>
</evidence>
<evidence type="ECO:0000259" key="3">
    <source>
        <dbReference type="Pfam" id="PF01593"/>
    </source>
</evidence>
<dbReference type="Gene3D" id="3.50.50.60">
    <property type="entry name" value="FAD/NAD(P)-binding domain"/>
    <property type="match status" value="2"/>
</dbReference>
<dbReference type="AlphaFoldDB" id="A0AAW1QHD5"/>
<dbReference type="SUPFAM" id="SSF54373">
    <property type="entry name" value="FAD-linked reductases, C-terminal domain"/>
    <property type="match status" value="1"/>
</dbReference>
<dbReference type="PANTHER" id="PTHR10742">
    <property type="entry name" value="FLAVIN MONOAMINE OXIDASE"/>
    <property type="match status" value="1"/>
</dbReference>
<evidence type="ECO:0000256" key="1">
    <source>
        <dbReference type="ARBA" id="ARBA00005995"/>
    </source>
</evidence>
<dbReference type="PANTHER" id="PTHR10742:SF418">
    <property type="entry name" value="AMINE OXIDASE DOMAIN-CONTAINING PROTEIN"/>
    <property type="match status" value="1"/>
</dbReference>
<evidence type="ECO:0000313" key="4">
    <source>
        <dbReference type="EMBL" id="KAK9820708.1"/>
    </source>
</evidence>
<feature type="domain" description="Amine oxidase" evidence="3">
    <location>
        <begin position="23"/>
        <end position="290"/>
    </location>
</feature>
<feature type="region of interest" description="Disordered" evidence="2">
    <location>
        <begin position="311"/>
        <end position="397"/>
    </location>
</feature>
<accession>A0AAW1QHD5</accession>
<feature type="compositionally biased region" description="Low complexity" evidence="2">
    <location>
        <begin position="344"/>
        <end position="368"/>
    </location>
</feature>
<dbReference type="InterPro" id="IPR036188">
    <property type="entry name" value="FAD/NAD-bd_sf"/>
</dbReference>
<feature type="compositionally biased region" description="Low complexity" evidence="2">
    <location>
        <begin position="377"/>
        <end position="397"/>
    </location>
</feature>
<comment type="caution">
    <text evidence="4">The sequence shown here is derived from an EMBL/GenBank/DDBJ whole genome shotgun (WGS) entry which is preliminary data.</text>
</comment>
<gene>
    <name evidence="4" type="ORF">WJX74_010585</name>
</gene>
<keyword evidence="5" id="KW-1185">Reference proteome</keyword>
<reference evidence="4 5" key="1">
    <citation type="journal article" date="2024" name="Nat. Commun.">
        <title>Phylogenomics reveals the evolutionary origins of lichenization in chlorophyte algae.</title>
        <authorList>
            <person name="Puginier C."/>
            <person name="Libourel C."/>
            <person name="Otte J."/>
            <person name="Skaloud P."/>
            <person name="Haon M."/>
            <person name="Grisel S."/>
            <person name="Petersen M."/>
            <person name="Berrin J.G."/>
            <person name="Delaux P.M."/>
            <person name="Dal Grande F."/>
            <person name="Keller J."/>
        </authorList>
    </citation>
    <scope>NUCLEOTIDE SEQUENCE [LARGE SCALE GENOMIC DNA]</scope>
    <source>
        <strain evidence="4 5">SAG 2145</strain>
    </source>
</reference>
<sequence>MDLMSSAREECPFHGVVVVGAGLAGLSAASHLAQSCPDLLLLEASERIGGRVHCLEGVLPWPVEAGCSFVHGQGQTLERLLHQTDCRLVEHAWPDRFFLPHQRKLVTAAEKDEELDKVHQLFMDVGGMDYPAVDISARQWLEGQGASPAMLDIAEACYANDFGCSLDQLGLTEMITESRRWDAGDSYFTLDRPMMALAESLAQRLPDSILCRWPLARVDHGPEGALLYGPSGLRIRCRHLILAVPHAILKAGSIHFSPPLPAAKLAAMGRVKVSNAIKVILAFSQPFWPEDFFDVVCPGGFMHEYWVSKPPPSMQPSASQPPPEDHDKSDWFQPPTPSLHQSPSGTSSHRSTAPSSSPPDASASGPHSDYSHQQHEAASLSSPVPSSAVDGGSASGSDWHAASSFGVLAGNEAEATSASEHQNFPAATGPATHCLVGFLAGKRAEEMSGMRGSAIIRAALAQLDQIFATKKQARPASRAYERGHVVDWSREPYARGAYTYPSLGAHVNDRNLLAEPLGQTVFFAGEATHPAINPCIQAAIETVRGAADRQITDNLGAILVAGTSRHEVYGPAA</sequence>
<protein>
    <recommendedName>
        <fullName evidence="3">Amine oxidase domain-containing protein</fullName>
    </recommendedName>
</protein>
<feature type="domain" description="Amine oxidase" evidence="3">
    <location>
        <begin position="423"/>
        <end position="549"/>
    </location>
</feature>
<dbReference type="EMBL" id="JALJOS010000045">
    <property type="protein sequence ID" value="KAK9820708.1"/>
    <property type="molecule type" value="Genomic_DNA"/>
</dbReference>
<dbReference type="InterPro" id="IPR002937">
    <property type="entry name" value="Amino_oxidase"/>
</dbReference>